<dbReference type="PRINTS" id="PR00114">
    <property type="entry name" value="STPHPHTASE"/>
</dbReference>
<dbReference type="GO" id="GO:0110154">
    <property type="term" value="P:RNA decapping"/>
    <property type="evidence" value="ECO:0007669"/>
    <property type="project" value="TreeGrafter"/>
</dbReference>
<dbReference type="InterPro" id="IPR029052">
    <property type="entry name" value="Metallo-depent_PP-like"/>
</dbReference>
<keyword evidence="3" id="KW-1185">Reference proteome</keyword>
<dbReference type="AlphaFoldDB" id="K2P250"/>
<dbReference type="InterPro" id="IPR004843">
    <property type="entry name" value="Calcineurin-like_PHP"/>
</dbReference>
<dbReference type="OrthoDB" id="9808081at2"/>
<dbReference type="SUPFAM" id="SSF56300">
    <property type="entry name" value="Metallo-dependent phosphatases"/>
    <property type="match status" value="1"/>
</dbReference>
<dbReference type="PANTHER" id="PTHR42850">
    <property type="entry name" value="METALLOPHOSPHOESTERASE"/>
    <property type="match status" value="1"/>
</dbReference>
<feature type="domain" description="Calcineurin-like phosphoesterase" evidence="1">
    <location>
        <begin position="7"/>
        <end position="192"/>
    </location>
</feature>
<dbReference type="GO" id="GO:0008803">
    <property type="term" value="F:bis(5'-nucleosyl)-tetraphosphatase (symmetrical) activity"/>
    <property type="evidence" value="ECO:0007669"/>
    <property type="project" value="TreeGrafter"/>
</dbReference>
<dbReference type="Pfam" id="PF00149">
    <property type="entry name" value="Metallophos"/>
    <property type="match status" value="1"/>
</dbReference>
<comment type="caution">
    <text evidence="2">The sequence shown here is derived from an EMBL/GenBank/DDBJ whole genome shotgun (WGS) entry which is preliminary data.</text>
</comment>
<dbReference type="Gene3D" id="3.60.21.10">
    <property type="match status" value="1"/>
</dbReference>
<accession>K2P250</accession>
<dbReference type="GO" id="GO:0005737">
    <property type="term" value="C:cytoplasm"/>
    <property type="evidence" value="ECO:0007669"/>
    <property type="project" value="TreeGrafter"/>
</dbReference>
<dbReference type="RefSeq" id="WP_008991611.1">
    <property type="nucleotide sequence ID" value="NZ_AMSG01000010.1"/>
</dbReference>
<dbReference type="EMBL" id="AMSG01000010">
    <property type="protein sequence ID" value="EKF55118.1"/>
    <property type="molecule type" value="Genomic_DNA"/>
</dbReference>
<dbReference type="PANTHER" id="PTHR42850:SF4">
    <property type="entry name" value="ZINC-DEPENDENT ENDOPOLYPHOSPHATASE"/>
    <property type="match status" value="1"/>
</dbReference>
<dbReference type="CDD" id="cd00144">
    <property type="entry name" value="MPP_PPP_family"/>
    <property type="match status" value="1"/>
</dbReference>
<evidence type="ECO:0000313" key="3">
    <source>
        <dbReference type="Proteomes" id="UP000007364"/>
    </source>
</evidence>
<protein>
    <submittedName>
        <fullName evidence="2">Phosphoprotein phosphatase</fullName>
    </submittedName>
</protein>
<dbReference type="PATRIC" id="fig|555500.3.peg.1820"/>
<evidence type="ECO:0000313" key="2">
    <source>
        <dbReference type="EMBL" id="EKF55118.1"/>
    </source>
</evidence>
<name>K2P250_9FLAO</name>
<dbReference type="InterPro" id="IPR006186">
    <property type="entry name" value="Ser/Thr-sp_prot-phosphatase"/>
</dbReference>
<sequence>MSKQNRTFVIGDIHGANKALIQVLKRAEVKPEETLIFLGDYVDGWSESPEVINTLIQLNNTHNCIFIKGNHDALFLEWQQTKKYNQNWLLHGGQATLDAYDKIDRTTLNIHLRFFENLDYYHIDKQNRLFVHAGFSNIHGVSNEYFPEMVYWDRSLWEMVLAMDKSLNEDDLLYPQRLRHYAEIFIGHTPTIRLNQTTPIQMDKVWNVDTGAAYKSPLTIMDVDTKEFWQSDNVNTLYPDEIGRN</sequence>
<dbReference type="eggNOG" id="COG0639">
    <property type="taxonomic scope" value="Bacteria"/>
</dbReference>
<proteinExistence type="predicted"/>
<organism evidence="2 3">
    <name type="scientific">Galbibacter marinus</name>
    <dbReference type="NCBI Taxonomy" id="555500"/>
    <lineage>
        <taxon>Bacteria</taxon>
        <taxon>Pseudomonadati</taxon>
        <taxon>Bacteroidota</taxon>
        <taxon>Flavobacteriia</taxon>
        <taxon>Flavobacteriales</taxon>
        <taxon>Flavobacteriaceae</taxon>
        <taxon>Galbibacter</taxon>
    </lineage>
</organism>
<gene>
    <name evidence="2" type="ORF">I215_08812</name>
</gene>
<dbReference type="GO" id="GO:0016791">
    <property type="term" value="F:phosphatase activity"/>
    <property type="evidence" value="ECO:0007669"/>
    <property type="project" value="TreeGrafter"/>
</dbReference>
<dbReference type="Proteomes" id="UP000007364">
    <property type="component" value="Unassembled WGS sequence"/>
</dbReference>
<reference evidence="2 3" key="1">
    <citation type="journal article" date="2012" name="J. Bacteriol.">
        <title>Genome Sequence of Galbibacter marinum Type Strain ck-I2-15.</title>
        <authorList>
            <person name="Lai Q."/>
            <person name="Li C."/>
            <person name="Shao Z."/>
        </authorList>
    </citation>
    <scope>NUCLEOTIDE SEQUENCE [LARGE SCALE GENOMIC DNA]</scope>
    <source>
        <strain evidence="3">ck-I2-15</strain>
    </source>
</reference>
<evidence type="ECO:0000259" key="1">
    <source>
        <dbReference type="Pfam" id="PF00149"/>
    </source>
</evidence>
<dbReference type="STRING" id="555500.I215_08812"/>
<dbReference type="InterPro" id="IPR050126">
    <property type="entry name" value="Ap4A_hydrolase"/>
</dbReference>